<name>A0A9W6XEL6_9STRA</name>
<dbReference type="Proteomes" id="UP001165121">
    <property type="component" value="Unassembled WGS sequence"/>
</dbReference>
<evidence type="ECO:0000256" key="4">
    <source>
        <dbReference type="ARBA" id="ARBA00022829"/>
    </source>
</evidence>
<dbReference type="GO" id="GO:0006508">
    <property type="term" value="P:proteolysis"/>
    <property type="evidence" value="ECO:0007669"/>
    <property type="project" value="InterPro"/>
</dbReference>
<sequence length="1654" mass="182896">MSGDDTAKRSNLMEFLGKADEVETDLASTVMQQLKLVADFPEPMSYHSEQFTRLLLGHVNTCVSLLVAGKHHEVVLAVAESVLSRWIEHLQNFPGQNSKLASSFSDRTFRVLWKCAGAAGAVKPQSSETASTALRFRSTALIFLLKCSNYTASYFIQQVRGALLVPTSGIWKTKLLYSLFSRLLRFDTQVHRIGVQHERATKRSHQGLREVYALYAREADALARTASYSTLMYTSESLQWEYIYWLEHFASICDVYGLHLKSAMILDSAVQYAKLFGSLGTPIQAYLLISIAGMLFSAAGSTEVEISRVSQSECATTSFDCRLLSCTGKLFRDLFNSTASSKKSEQCEMAARVYLKKVEAITPYSFVGLGSQEHVIFLTRCLKRSTTKAYNYAMKKLRSAATNIKLIETMILEESRLHRMAVILLVRCCVVVSPTAAKSGLDAVSQHVTSVRELLDAATVDNKPSASIMQGILGDLNSIARECYSCATRLYKAEKYQDTISALIGAFDLAESYLEYVMCSNLTNEDMHQAHVQLKVDAIASLLAHCFHEVGNAKKSREFTGHSLLYCGDIRKVTLQPNINKYVSCILEELNFLGVNMKASLVEEFKAFVDSTAHVYKARHIPEKQTWLLWASFRSAFEQASAKLMMSGRANGHTDLGDIAELPFYTTVDLCCALENYLDGVLVGLKKNFTECNDTLLDVSRSMAKRKLLFCAYYIRRDFNCLIEGLLDVRRSLSAAVEKLDKRLDVFDLGGIYGWRGVITLELALATSYARTTHVSSIAGDSSISEDNAISDIEQCLLCWGDRKDTFGCLFDETHVINCLESICNALSLVSCSATKKAASTLLKAFGASESFALVPPLMLDIVGEKNTNIVSNLESQSVGQDCKNHGFELLDKEICAAKVSVCDYNTVQACQHLVRAMTTLGSIKLDTKQRSISVVAKATGMRELLVHIILSDIHFLEGRSKLAITEAKSALRICLKIAKKFAAPSTTVAGCFDLAPEISNVQWLQRKSANAANFMALESSSWDLLYAAKLSLCRVASFYSYSDEPHRAASYLAEAMRLVGGLNLNSFRRAPIYEYAELELNANHLENAKTAVSLLLSTSTQEILISRANECKLVPKSHGIHSDWAFIEQFCDEVVQQGDVHLAGHDKQKALSCYEKAIKVLTSFQTNGSPGLNAFTRVQARSWRKYSYLQSEISDLTDPSALEGLLNCMKTLKRLMKICGSRLERVKCMLTLGRINMNLLRSSSPRAFASLERTVSLMEEAYLLGDHLGINHLSRELRTTLAMAYFAEIEESACNDAGHIDGGEQTTFLAWASGALLANASCIRESDATDSDIGLSAKDGLMKQLEELAARPCEPPKSPPCRRNVTETIDKISGMVQQLPSNWIIVSLAIGLSSELVITRFQCWKLLISRRTGAVKLSKRNQSLLCAIADAQHWLSDNEVIDGMKHIAAEINAPLSDSEAREALQLLRQLGQQPKSPTQVNRSNYSRQLLELRTDRIEKLKVGELKQLLAAEGLSTDGLKRVLVERLVSGRDAALVASLNPAPSDANENGFSTILILNHQLHHFPWEGMDIMRSCSGVTRMPSLDLILQNVGRPRPPTSTSSLIRRDRVRFLLNPAGDLVSTQNQLGPLLDGGVATYGWEGVVGEIPDPSKLR</sequence>
<dbReference type="SMART" id="SM00513">
    <property type="entry name" value="SAP"/>
    <property type="match status" value="1"/>
</dbReference>
<dbReference type="PROSITE" id="PS50800">
    <property type="entry name" value="SAP"/>
    <property type="match status" value="1"/>
</dbReference>
<protein>
    <recommendedName>
        <fullName evidence="2">separase</fullName>
        <ecNumber evidence="2">3.4.22.49</ecNumber>
    </recommendedName>
</protein>
<dbReference type="GO" id="GO:0051307">
    <property type="term" value="P:meiotic chromosome separation"/>
    <property type="evidence" value="ECO:0007669"/>
    <property type="project" value="TreeGrafter"/>
</dbReference>
<evidence type="ECO:0000259" key="6">
    <source>
        <dbReference type="PROSITE" id="PS51700"/>
    </source>
</evidence>
<dbReference type="InterPro" id="IPR003034">
    <property type="entry name" value="SAP_dom"/>
</dbReference>
<dbReference type="EMBL" id="BSXT01000984">
    <property type="protein sequence ID" value="GMF37016.1"/>
    <property type="molecule type" value="Genomic_DNA"/>
</dbReference>
<dbReference type="InterPro" id="IPR030397">
    <property type="entry name" value="SEPARIN_core_dom"/>
</dbReference>
<dbReference type="PANTHER" id="PTHR12792:SF0">
    <property type="entry name" value="SEPARIN"/>
    <property type="match status" value="1"/>
</dbReference>
<feature type="domain" description="Peptidase C50" evidence="6">
    <location>
        <begin position="1607"/>
        <end position="1654"/>
    </location>
</feature>
<dbReference type="SUPFAM" id="SSF68906">
    <property type="entry name" value="SAP domain"/>
    <property type="match status" value="1"/>
</dbReference>
<proteinExistence type="predicted"/>
<keyword evidence="3" id="KW-0378">Hydrolase</keyword>
<gene>
    <name evidence="7" type="ORF">Pfra01_001024300</name>
</gene>
<evidence type="ECO:0000256" key="2">
    <source>
        <dbReference type="ARBA" id="ARBA00012489"/>
    </source>
</evidence>
<dbReference type="GO" id="GO:0072686">
    <property type="term" value="C:mitotic spindle"/>
    <property type="evidence" value="ECO:0007669"/>
    <property type="project" value="TreeGrafter"/>
</dbReference>
<evidence type="ECO:0000259" key="5">
    <source>
        <dbReference type="PROSITE" id="PS50800"/>
    </source>
</evidence>
<dbReference type="GO" id="GO:0005737">
    <property type="term" value="C:cytoplasm"/>
    <property type="evidence" value="ECO:0007669"/>
    <property type="project" value="TreeGrafter"/>
</dbReference>
<reference evidence="7" key="1">
    <citation type="submission" date="2023-04" db="EMBL/GenBank/DDBJ databases">
        <title>Phytophthora fragariaefolia NBRC 109709.</title>
        <authorList>
            <person name="Ichikawa N."/>
            <person name="Sato H."/>
            <person name="Tonouchi N."/>
        </authorList>
    </citation>
    <scope>NUCLEOTIDE SEQUENCE</scope>
    <source>
        <strain evidence="7">NBRC 109709</strain>
    </source>
</reference>
<dbReference type="InterPro" id="IPR005314">
    <property type="entry name" value="Peptidase_C50"/>
</dbReference>
<dbReference type="OrthoDB" id="10255632at2759"/>
<comment type="caution">
    <text evidence="7">The sequence shown here is derived from an EMBL/GenBank/DDBJ whole genome shotgun (WGS) entry which is preliminary data.</text>
</comment>
<dbReference type="PROSITE" id="PS51700">
    <property type="entry name" value="SEPARIN"/>
    <property type="match status" value="1"/>
</dbReference>
<dbReference type="EC" id="3.4.22.49" evidence="2"/>
<keyword evidence="8" id="KW-1185">Reference proteome</keyword>
<evidence type="ECO:0000313" key="8">
    <source>
        <dbReference type="Proteomes" id="UP001165121"/>
    </source>
</evidence>
<dbReference type="GO" id="GO:0005634">
    <property type="term" value="C:nucleus"/>
    <property type="evidence" value="ECO:0007669"/>
    <property type="project" value="InterPro"/>
</dbReference>
<dbReference type="GO" id="GO:0004197">
    <property type="term" value="F:cysteine-type endopeptidase activity"/>
    <property type="evidence" value="ECO:0007669"/>
    <property type="project" value="InterPro"/>
</dbReference>
<organism evidence="7 8">
    <name type="scientific">Phytophthora fragariaefolia</name>
    <dbReference type="NCBI Taxonomy" id="1490495"/>
    <lineage>
        <taxon>Eukaryota</taxon>
        <taxon>Sar</taxon>
        <taxon>Stramenopiles</taxon>
        <taxon>Oomycota</taxon>
        <taxon>Peronosporomycetes</taxon>
        <taxon>Peronosporales</taxon>
        <taxon>Peronosporaceae</taxon>
        <taxon>Phytophthora</taxon>
    </lineage>
</organism>
<dbReference type="Pfam" id="PF03568">
    <property type="entry name" value="Separin_C"/>
    <property type="match status" value="1"/>
</dbReference>
<evidence type="ECO:0000256" key="1">
    <source>
        <dbReference type="ARBA" id="ARBA00000451"/>
    </source>
</evidence>
<accession>A0A9W6XEL6</accession>
<dbReference type="InterPro" id="IPR036361">
    <property type="entry name" value="SAP_dom_sf"/>
</dbReference>
<comment type="catalytic activity">
    <reaction evidence="1">
        <text>All bonds known to be hydrolyzed by this endopeptidase have arginine in P1 and an acidic residue in P4. P6 is often occupied by an acidic residue or by a hydroxy-amino-acid residue, the phosphorylation of which enhances cleavage.</text>
        <dbReference type="EC" id="3.4.22.49"/>
    </reaction>
</comment>
<evidence type="ECO:0000313" key="7">
    <source>
        <dbReference type="EMBL" id="GMF37016.1"/>
    </source>
</evidence>
<evidence type="ECO:0000256" key="3">
    <source>
        <dbReference type="ARBA" id="ARBA00022801"/>
    </source>
</evidence>
<dbReference type="PANTHER" id="PTHR12792">
    <property type="entry name" value="EXTRA SPINDLE POLES 1-RELATED"/>
    <property type="match status" value="1"/>
</dbReference>
<dbReference type="Pfam" id="PF02037">
    <property type="entry name" value="SAP"/>
    <property type="match status" value="1"/>
</dbReference>
<keyword evidence="4" id="KW-0159">Chromosome partition</keyword>
<dbReference type="Gene3D" id="1.10.720.30">
    <property type="entry name" value="SAP domain"/>
    <property type="match status" value="1"/>
</dbReference>
<feature type="domain" description="SAP" evidence="5">
    <location>
        <begin position="1498"/>
        <end position="1532"/>
    </location>
</feature>